<dbReference type="PROSITE" id="PS51257">
    <property type="entry name" value="PROKAR_LIPOPROTEIN"/>
    <property type="match status" value="1"/>
</dbReference>
<gene>
    <name evidence="8" type="ORF">Enr13x_71570</name>
</gene>
<dbReference type="AlphaFoldDB" id="A0A518I2E0"/>
<dbReference type="PANTHER" id="PTHR30093:SF44">
    <property type="entry name" value="TYPE II SECRETION SYSTEM CORE PROTEIN G"/>
    <property type="match status" value="1"/>
</dbReference>
<proteinExistence type="predicted"/>
<dbReference type="EMBL" id="CP037423">
    <property type="protein sequence ID" value="QDV47248.1"/>
    <property type="molecule type" value="Genomic_DNA"/>
</dbReference>
<dbReference type="PANTHER" id="PTHR30093">
    <property type="entry name" value="GENERAL SECRETION PATHWAY PROTEIN G"/>
    <property type="match status" value="1"/>
</dbReference>
<evidence type="ECO:0000313" key="8">
    <source>
        <dbReference type="EMBL" id="QDV47248.1"/>
    </source>
</evidence>
<evidence type="ECO:0000256" key="1">
    <source>
        <dbReference type="ARBA" id="ARBA00004167"/>
    </source>
</evidence>
<dbReference type="KEGG" id="snep:Enr13x_71570"/>
<organism evidence="8 9">
    <name type="scientific">Stieleria neptunia</name>
    <dbReference type="NCBI Taxonomy" id="2527979"/>
    <lineage>
        <taxon>Bacteria</taxon>
        <taxon>Pseudomonadati</taxon>
        <taxon>Planctomycetota</taxon>
        <taxon>Planctomycetia</taxon>
        <taxon>Pirellulales</taxon>
        <taxon>Pirellulaceae</taxon>
        <taxon>Stieleria</taxon>
    </lineage>
</organism>
<feature type="compositionally biased region" description="Polar residues" evidence="6">
    <location>
        <begin position="70"/>
        <end position="86"/>
    </location>
</feature>
<dbReference type="RefSeq" id="WP_197455559.1">
    <property type="nucleotide sequence ID" value="NZ_CP037423.1"/>
</dbReference>
<evidence type="ECO:0000256" key="5">
    <source>
        <dbReference type="ARBA" id="ARBA00023136"/>
    </source>
</evidence>
<dbReference type="Pfam" id="PF07596">
    <property type="entry name" value="SBP_bac_10"/>
    <property type="match status" value="1"/>
</dbReference>
<dbReference type="GO" id="GO:0016020">
    <property type="term" value="C:membrane"/>
    <property type="evidence" value="ECO:0007669"/>
    <property type="project" value="UniProtKB-SubCell"/>
</dbReference>
<keyword evidence="2" id="KW-0488">Methylation</keyword>
<feature type="compositionally biased region" description="Basic and acidic residues" evidence="6">
    <location>
        <begin position="40"/>
        <end position="64"/>
    </location>
</feature>
<keyword evidence="3" id="KW-0812">Transmembrane</keyword>
<dbReference type="Proteomes" id="UP000319004">
    <property type="component" value="Chromosome"/>
</dbReference>
<comment type="subcellular location">
    <subcellularLocation>
        <location evidence="1">Membrane</location>
        <topology evidence="1">Single-pass membrane protein</topology>
    </subcellularLocation>
</comment>
<evidence type="ECO:0000259" key="7">
    <source>
        <dbReference type="Pfam" id="PF07596"/>
    </source>
</evidence>
<evidence type="ECO:0000256" key="2">
    <source>
        <dbReference type="ARBA" id="ARBA00022481"/>
    </source>
</evidence>
<evidence type="ECO:0000256" key="3">
    <source>
        <dbReference type="ARBA" id="ARBA00022692"/>
    </source>
</evidence>
<reference evidence="8 9" key="1">
    <citation type="submission" date="2019-03" db="EMBL/GenBank/DDBJ databases">
        <title>Deep-cultivation of Planctomycetes and their phenomic and genomic characterization uncovers novel biology.</title>
        <authorList>
            <person name="Wiegand S."/>
            <person name="Jogler M."/>
            <person name="Boedeker C."/>
            <person name="Pinto D."/>
            <person name="Vollmers J."/>
            <person name="Rivas-Marin E."/>
            <person name="Kohn T."/>
            <person name="Peeters S.H."/>
            <person name="Heuer A."/>
            <person name="Rast P."/>
            <person name="Oberbeckmann S."/>
            <person name="Bunk B."/>
            <person name="Jeske O."/>
            <person name="Meyerdierks A."/>
            <person name="Storesund J.E."/>
            <person name="Kallscheuer N."/>
            <person name="Luecker S."/>
            <person name="Lage O.M."/>
            <person name="Pohl T."/>
            <person name="Merkel B.J."/>
            <person name="Hornburger P."/>
            <person name="Mueller R.-W."/>
            <person name="Bruemmer F."/>
            <person name="Labrenz M."/>
            <person name="Spormann A.M."/>
            <person name="Op den Camp H."/>
            <person name="Overmann J."/>
            <person name="Amann R."/>
            <person name="Jetten M.S.M."/>
            <person name="Mascher T."/>
            <person name="Medema M.H."/>
            <person name="Devos D.P."/>
            <person name="Kaster A.-K."/>
            <person name="Ovreas L."/>
            <person name="Rohde M."/>
            <person name="Galperin M.Y."/>
            <person name="Jogler C."/>
        </authorList>
    </citation>
    <scope>NUCLEOTIDE SEQUENCE [LARGE SCALE GENOMIC DNA]</scope>
    <source>
        <strain evidence="8 9">Enr13</strain>
    </source>
</reference>
<keyword evidence="9" id="KW-1185">Reference proteome</keyword>
<accession>A0A518I2E0</accession>
<name>A0A518I2E0_9BACT</name>
<keyword evidence="4" id="KW-1133">Transmembrane helix</keyword>
<feature type="domain" description="DUF1559" evidence="7">
    <location>
        <begin position="131"/>
        <end position="203"/>
    </location>
</feature>
<keyword evidence="5" id="KW-0472">Membrane</keyword>
<sequence length="717" mass="79911">MMMNFQRDRRFSLIATHLSILIACCVSGCGESQQDLFMKHAQRDRGTSTKDEAKAPKATPDAKAKPPTHQVVSKQSPKVVDTSVSVSPAVPLDTPSTATDDPSDTQSLEEIVGITPISRRKPETELTVAQRRRRAFENLQKINDALLAYQDKNQRYPRTYHQNAGGVPTLSWRVELLPYLGYEELYKRFDFDRAWNMQPNKDLLQFIPDEYVSPERFDEKTNFVLPASPPFIFGENRSISQSMIDDGPENTIMLLEINDAHAVNWTEPKDFLPKSTMQMSPYVGKLRVDGTFALWANGFPVLLEKSLNDQQLFRAMSYEKSDGLRARDIHRAITVEEFEEDPDLDDSLSDQDLQPQVAEAERVPVGADLPTMIDDVTIAREPVPSAVQLGEAQEKLRRIYSDQLAKATKPDQKGKLAAELIDTAAGMDADPAGAFVLQRAALRLAIEAADGDTLIDAIDQRVARFEVDSFRENLKWIQAFGEETASRDASTVDGDGMLKRALPVIYAGIRENEYMFASSVARIANRFAGNNREDQISRLLTRLRTQLGSAKREYEQSVDDLHRFRINPDDVAAGAAFGSFLCFIKGDWKTGLPLVAEGKGGDLVEVARMDLRGASRTTDQIAIADAWWELSRRGSGAYRQGAEDRAVMWYSQALGRLPASLDRIHVENRLKEADETDGRSPIALCVQLADELGVDLSQSLTSIAVKGGRAARHNEDD</sequence>
<feature type="region of interest" description="Disordered" evidence="6">
    <location>
        <begin position="40"/>
        <end position="105"/>
    </location>
</feature>
<evidence type="ECO:0000313" key="9">
    <source>
        <dbReference type="Proteomes" id="UP000319004"/>
    </source>
</evidence>
<protein>
    <recommendedName>
        <fullName evidence="7">DUF1559 domain-containing protein</fullName>
    </recommendedName>
</protein>
<dbReference type="InterPro" id="IPR011453">
    <property type="entry name" value="DUF1559"/>
</dbReference>
<evidence type="ECO:0000256" key="6">
    <source>
        <dbReference type="SAM" id="MobiDB-lite"/>
    </source>
</evidence>
<evidence type="ECO:0000256" key="4">
    <source>
        <dbReference type="ARBA" id="ARBA00022989"/>
    </source>
</evidence>